<dbReference type="OrthoDB" id="3781044at2"/>
<dbReference type="InterPro" id="IPR036514">
    <property type="entry name" value="SGNH_hydro_sf"/>
</dbReference>
<gene>
    <name evidence="1" type="ORF">FOE78_11650</name>
</gene>
<dbReference type="AlphaFoldDB" id="A0A516PZ79"/>
<dbReference type="KEGG" id="mik:FOE78_11650"/>
<dbReference type="CDD" id="cd00229">
    <property type="entry name" value="SGNH_hydrolase"/>
    <property type="match status" value="1"/>
</dbReference>
<dbReference type="RefSeq" id="WP_143986435.1">
    <property type="nucleotide sequence ID" value="NZ_CP041692.1"/>
</dbReference>
<reference evidence="1 2" key="1">
    <citation type="submission" date="2019-07" db="EMBL/GenBank/DDBJ databases">
        <title>Microlunatus dokdonensis sp. nov. isolated from the rhizospheric soil of the wild plant Elymus tsukushiensis.</title>
        <authorList>
            <person name="Ghim S.-Y."/>
            <person name="Hwang Y.-J."/>
            <person name="Son J.-S."/>
            <person name="Shin J.-H."/>
        </authorList>
    </citation>
    <scope>NUCLEOTIDE SEQUENCE [LARGE SCALE GENOMIC DNA]</scope>
    <source>
        <strain evidence="1 2">KUDC0627</strain>
    </source>
</reference>
<evidence type="ECO:0000313" key="2">
    <source>
        <dbReference type="Proteomes" id="UP000319263"/>
    </source>
</evidence>
<evidence type="ECO:0000313" key="1">
    <source>
        <dbReference type="EMBL" id="QDP96470.1"/>
    </source>
</evidence>
<dbReference type="EMBL" id="CP041692">
    <property type="protein sequence ID" value="QDP96470.1"/>
    <property type="molecule type" value="Genomic_DNA"/>
</dbReference>
<sequence>MLNVARGGASSRDLSTQVVGTKITDSDVVVLSVGTNDAAPWQQVPVDEFAENLSRFCSSHVPRNWIYLACPGVDERCLNPVGDRTNAIIAP</sequence>
<keyword evidence="1" id="KW-0378">Hydrolase</keyword>
<name>A0A516PZ79_9ACTN</name>
<dbReference type="SUPFAM" id="SSF52266">
    <property type="entry name" value="SGNH hydrolase"/>
    <property type="match status" value="1"/>
</dbReference>
<protein>
    <submittedName>
        <fullName evidence="1">SGNH/GDSL hydrolase family protein</fullName>
    </submittedName>
</protein>
<dbReference type="Gene3D" id="3.40.50.1110">
    <property type="entry name" value="SGNH hydrolase"/>
    <property type="match status" value="1"/>
</dbReference>
<dbReference type="GO" id="GO:0016787">
    <property type="term" value="F:hydrolase activity"/>
    <property type="evidence" value="ECO:0007669"/>
    <property type="project" value="UniProtKB-KW"/>
</dbReference>
<organism evidence="1 2">
    <name type="scientific">Microlunatus elymi</name>
    <dbReference type="NCBI Taxonomy" id="2596828"/>
    <lineage>
        <taxon>Bacteria</taxon>
        <taxon>Bacillati</taxon>
        <taxon>Actinomycetota</taxon>
        <taxon>Actinomycetes</taxon>
        <taxon>Propionibacteriales</taxon>
        <taxon>Propionibacteriaceae</taxon>
        <taxon>Microlunatus</taxon>
    </lineage>
</organism>
<dbReference type="Proteomes" id="UP000319263">
    <property type="component" value="Chromosome"/>
</dbReference>
<accession>A0A516PZ79</accession>
<keyword evidence="2" id="KW-1185">Reference proteome</keyword>
<proteinExistence type="predicted"/>